<name>A0A6F8YZ30_9ACTN</name>
<keyword evidence="2" id="KW-0238">DNA-binding</keyword>
<sequence>MTVTTPRTAHSYAYESLRARILSGELPPGTALIQANLARDLGVSMTPVREALRNLATEGLVTMSTHRGATVTQLDLEDAKEIYRIRLQLEPSAASMAVLEADSRLLDEADKLIDRMADTSGAEWIALNQEFHGLLLSPARSPRLLSILRSLQEAATLYVGVAMAHRRAPSPETEHRAILDAYRRRDPTAAAAAVADHILSSLKSLEPEDEAKAKS</sequence>
<gene>
    <name evidence="5" type="ORF">Psuf_086390</name>
</gene>
<dbReference type="SMART" id="SM00895">
    <property type="entry name" value="FCD"/>
    <property type="match status" value="1"/>
</dbReference>
<evidence type="ECO:0000313" key="6">
    <source>
        <dbReference type="Proteomes" id="UP000503011"/>
    </source>
</evidence>
<protein>
    <submittedName>
        <fullName evidence="5">GntR family transcriptional regulator</fullName>
    </submittedName>
</protein>
<keyword evidence="6" id="KW-1185">Reference proteome</keyword>
<keyword evidence="1" id="KW-0805">Transcription regulation</keyword>
<dbReference type="GO" id="GO:0003677">
    <property type="term" value="F:DNA binding"/>
    <property type="evidence" value="ECO:0007669"/>
    <property type="project" value="UniProtKB-KW"/>
</dbReference>
<dbReference type="InterPro" id="IPR008920">
    <property type="entry name" value="TF_FadR/GntR_C"/>
</dbReference>
<reference evidence="5 6" key="1">
    <citation type="submission" date="2020-03" db="EMBL/GenBank/DDBJ databases">
        <title>Whole genome shotgun sequence of Phytohabitans suffuscus NBRC 105367.</title>
        <authorList>
            <person name="Komaki H."/>
            <person name="Tamura T."/>
        </authorList>
    </citation>
    <scope>NUCLEOTIDE SEQUENCE [LARGE SCALE GENOMIC DNA]</scope>
    <source>
        <strain evidence="5 6">NBRC 105367</strain>
    </source>
</reference>
<evidence type="ECO:0000256" key="1">
    <source>
        <dbReference type="ARBA" id="ARBA00023015"/>
    </source>
</evidence>
<feature type="domain" description="HTH gntR-type" evidence="4">
    <location>
        <begin position="7"/>
        <end position="74"/>
    </location>
</feature>
<dbReference type="Gene3D" id="1.10.10.10">
    <property type="entry name" value="Winged helix-like DNA-binding domain superfamily/Winged helix DNA-binding domain"/>
    <property type="match status" value="1"/>
</dbReference>
<dbReference type="SMART" id="SM00345">
    <property type="entry name" value="HTH_GNTR"/>
    <property type="match status" value="1"/>
</dbReference>
<dbReference type="KEGG" id="psuu:Psuf_086390"/>
<dbReference type="PANTHER" id="PTHR43537:SF24">
    <property type="entry name" value="GLUCONATE OPERON TRANSCRIPTIONAL REPRESSOR"/>
    <property type="match status" value="1"/>
</dbReference>
<organism evidence="5 6">
    <name type="scientific">Phytohabitans suffuscus</name>
    <dbReference type="NCBI Taxonomy" id="624315"/>
    <lineage>
        <taxon>Bacteria</taxon>
        <taxon>Bacillati</taxon>
        <taxon>Actinomycetota</taxon>
        <taxon>Actinomycetes</taxon>
        <taxon>Micromonosporales</taxon>
        <taxon>Micromonosporaceae</taxon>
    </lineage>
</organism>
<keyword evidence="3" id="KW-0804">Transcription</keyword>
<reference evidence="5 6" key="2">
    <citation type="submission" date="2020-03" db="EMBL/GenBank/DDBJ databases">
        <authorList>
            <person name="Ichikawa N."/>
            <person name="Kimura A."/>
            <person name="Kitahashi Y."/>
            <person name="Uohara A."/>
        </authorList>
    </citation>
    <scope>NUCLEOTIDE SEQUENCE [LARGE SCALE GENOMIC DNA]</scope>
    <source>
        <strain evidence="5 6">NBRC 105367</strain>
    </source>
</reference>
<evidence type="ECO:0000313" key="5">
    <source>
        <dbReference type="EMBL" id="BCB91326.1"/>
    </source>
</evidence>
<dbReference type="InterPro" id="IPR011711">
    <property type="entry name" value="GntR_C"/>
</dbReference>
<dbReference type="SUPFAM" id="SSF48008">
    <property type="entry name" value="GntR ligand-binding domain-like"/>
    <property type="match status" value="1"/>
</dbReference>
<evidence type="ECO:0000256" key="2">
    <source>
        <dbReference type="ARBA" id="ARBA00023125"/>
    </source>
</evidence>
<dbReference type="Pfam" id="PF00392">
    <property type="entry name" value="GntR"/>
    <property type="match status" value="1"/>
</dbReference>
<evidence type="ECO:0000256" key="3">
    <source>
        <dbReference type="ARBA" id="ARBA00023163"/>
    </source>
</evidence>
<dbReference type="PANTHER" id="PTHR43537">
    <property type="entry name" value="TRANSCRIPTIONAL REGULATOR, GNTR FAMILY"/>
    <property type="match status" value="1"/>
</dbReference>
<dbReference type="Proteomes" id="UP000503011">
    <property type="component" value="Chromosome"/>
</dbReference>
<dbReference type="CDD" id="cd07377">
    <property type="entry name" value="WHTH_GntR"/>
    <property type="match status" value="1"/>
</dbReference>
<dbReference type="Gene3D" id="1.20.120.530">
    <property type="entry name" value="GntR ligand-binding domain-like"/>
    <property type="match status" value="1"/>
</dbReference>
<dbReference type="Pfam" id="PF07729">
    <property type="entry name" value="FCD"/>
    <property type="match status" value="1"/>
</dbReference>
<dbReference type="AlphaFoldDB" id="A0A6F8YZ30"/>
<dbReference type="GO" id="GO:0003700">
    <property type="term" value="F:DNA-binding transcription factor activity"/>
    <property type="evidence" value="ECO:0007669"/>
    <property type="project" value="InterPro"/>
</dbReference>
<dbReference type="EMBL" id="AP022871">
    <property type="protein sequence ID" value="BCB91326.1"/>
    <property type="molecule type" value="Genomic_DNA"/>
</dbReference>
<dbReference type="InterPro" id="IPR000524">
    <property type="entry name" value="Tscrpt_reg_HTH_GntR"/>
</dbReference>
<dbReference type="RefSeq" id="WP_173164267.1">
    <property type="nucleotide sequence ID" value="NZ_AP022871.1"/>
</dbReference>
<dbReference type="InterPro" id="IPR036390">
    <property type="entry name" value="WH_DNA-bd_sf"/>
</dbReference>
<dbReference type="InterPro" id="IPR036388">
    <property type="entry name" value="WH-like_DNA-bd_sf"/>
</dbReference>
<dbReference type="SUPFAM" id="SSF46785">
    <property type="entry name" value="Winged helix' DNA-binding domain"/>
    <property type="match status" value="1"/>
</dbReference>
<evidence type="ECO:0000259" key="4">
    <source>
        <dbReference type="PROSITE" id="PS50949"/>
    </source>
</evidence>
<dbReference type="PROSITE" id="PS50949">
    <property type="entry name" value="HTH_GNTR"/>
    <property type="match status" value="1"/>
</dbReference>
<accession>A0A6F8YZ30</accession>
<proteinExistence type="predicted"/>